<comment type="subcellular location">
    <subcellularLocation>
        <location evidence="1">Membrane</location>
        <topology evidence="1">Multi-pass membrane protein</topology>
    </subcellularLocation>
</comment>
<dbReference type="InterPro" id="IPR020846">
    <property type="entry name" value="MFS_dom"/>
</dbReference>
<feature type="transmembrane region" description="Helical" evidence="6">
    <location>
        <begin position="411"/>
        <end position="431"/>
    </location>
</feature>
<proteinExistence type="predicted"/>
<feature type="transmembrane region" description="Helical" evidence="6">
    <location>
        <begin position="157"/>
        <end position="187"/>
    </location>
</feature>
<accession>A0A0D2CG70</accession>
<keyword evidence="4 6" id="KW-1133">Transmembrane helix</keyword>
<evidence type="ECO:0000256" key="1">
    <source>
        <dbReference type="ARBA" id="ARBA00004141"/>
    </source>
</evidence>
<feature type="transmembrane region" description="Helical" evidence="6">
    <location>
        <begin position="124"/>
        <end position="145"/>
    </location>
</feature>
<dbReference type="Pfam" id="PF07690">
    <property type="entry name" value="MFS_1"/>
    <property type="match status" value="1"/>
</dbReference>
<evidence type="ECO:0000259" key="7">
    <source>
        <dbReference type="PROSITE" id="PS50850"/>
    </source>
</evidence>
<sequence length="554" mass="60246">MSSISRNEKGDIAAAVDDVSPHQDHIGAGPDTGSHELTKGDLEIHHKNLFGTYIDVTHVMPGADEMYNAKIQIVNQAILDIGMGRYQWQLTILTGFGWFVDNIWMFSLAIISPVIIPEFHVKKIAYLTVGQYVGLILGSTGWPISADFIGRRWAFNLSLGLAGMCGLVGAGMPSFTGLCVIAAFVGISAGGNQPVDSSIFLEFIPATHQWLLTVQGVYWGVGKTVAAAIAWPLIANYSCAKTATNCTYEQNMGWRYTYWTFGAVTLFMFICRFIFRLHETPKYLLGRGRDAEAVEVLRKVAAYNGTTTWLTVDHFRAIDERFAAAAADADVALATETTNAATLRRAVEAFRPDKIMAVFGTKKGAISTILLILIWSLIGLAWPLYNNFITIYLQQKGVLFHSSLSKTYRNYLFQAMCAIPGCLIGGICVELPRFGRKGAGACCSILTGVFLFLFTRARSEGAVLAFTCLISFSQNLTSGILFAYTPETFAAPVRGTGTGLCGGFYRVWGLIAAIITSFIGVTSSMPIWIAAGAWMVAGLTFLALPFESRAKASS</sequence>
<evidence type="ECO:0000256" key="2">
    <source>
        <dbReference type="ARBA" id="ARBA00022448"/>
    </source>
</evidence>
<evidence type="ECO:0000256" key="5">
    <source>
        <dbReference type="ARBA" id="ARBA00023136"/>
    </source>
</evidence>
<feature type="transmembrane region" description="Helical" evidence="6">
    <location>
        <begin position="463"/>
        <end position="484"/>
    </location>
</feature>
<evidence type="ECO:0000256" key="3">
    <source>
        <dbReference type="ARBA" id="ARBA00022692"/>
    </source>
</evidence>
<gene>
    <name evidence="8" type="ORF">PV04_09110</name>
</gene>
<evidence type="ECO:0000256" key="6">
    <source>
        <dbReference type="SAM" id="Phobius"/>
    </source>
</evidence>
<feature type="domain" description="Major facilitator superfamily (MFS) profile" evidence="7">
    <location>
        <begin position="90"/>
        <end position="549"/>
    </location>
</feature>
<keyword evidence="5 6" id="KW-0472">Membrane</keyword>
<dbReference type="HOGENOM" id="CLU_001265_52_2_1"/>
<dbReference type="SUPFAM" id="SSF103473">
    <property type="entry name" value="MFS general substrate transporter"/>
    <property type="match status" value="1"/>
</dbReference>
<name>A0A0D2CG70_9EURO</name>
<feature type="transmembrane region" description="Helical" evidence="6">
    <location>
        <begin position="527"/>
        <end position="546"/>
    </location>
</feature>
<dbReference type="InterPro" id="IPR011701">
    <property type="entry name" value="MFS"/>
</dbReference>
<dbReference type="PANTHER" id="PTHR23511">
    <property type="entry name" value="SYNAPTIC VESICLE GLYCOPROTEIN 2"/>
    <property type="match status" value="1"/>
</dbReference>
<dbReference type="GO" id="GO:0022857">
    <property type="term" value="F:transmembrane transporter activity"/>
    <property type="evidence" value="ECO:0007669"/>
    <property type="project" value="InterPro"/>
</dbReference>
<feature type="transmembrane region" description="Helical" evidence="6">
    <location>
        <begin position="504"/>
        <end position="521"/>
    </location>
</feature>
<keyword evidence="2" id="KW-0813">Transport</keyword>
<evidence type="ECO:0000313" key="9">
    <source>
        <dbReference type="Proteomes" id="UP000054266"/>
    </source>
</evidence>
<dbReference type="PANTHER" id="PTHR23511:SF5">
    <property type="entry name" value="MAJOR FACILITATOR-TYPE TRANSPORTER HXNZ-RELATED"/>
    <property type="match status" value="1"/>
</dbReference>
<organism evidence="8 9">
    <name type="scientific">Phialophora macrospora</name>
    <dbReference type="NCBI Taxonomy" id="1851006"/>
    <lineage>
        <taxon>Eukaryota</taxon>
        <taxon>Fungi</taxon>
        <taxon>Dikarya</taxon>
        <taxon>Ascomycota</taxon>
        <taxon>Pezizomycotina</taxon>
        <taxon>Eurotiomycetes</taxon>
        <taxon>Chaetothyriomycetidae</taxon>
        <taxon>Chaetothyriales</taxon>
        <taxon>Herpotrichiellaceae</taxon>
        <taxon>Phialophora</taxon>
    </lineage>
</organism>
<dbReference type="GO" id="GO:0016020">
    <property type="term" value="C:membrane"/>
    <property type="evidence" value="ECO:0007669"/>
    <property type="project" value="UniProtKB-SubCell"/>
</dbReference>
<keyword evidence="9" id="KW-1185">Reference proteome</keyword>
<protein>
    <recommendedName>
        <fullName evidence="7">Major facilitator superfamily (MFS) profile domain-containing protein</fullName>
    </recommendedName>
</protein>
<dbReference type="EMBL" id="KN846961">
    <property type="protein sequence ID" value="KIW64156.1"/>
    <property type="molecule type" value="Genomic_DNA"/>
</dbReference>
<dbReference type="PROSITE" id="PS50850">
    <property type="entry name" value="MFS"/>
    <property type="match status" value="1"/>
</dbReference>
<evidence type="ECO:0000313" key="8">
    <source>
        <dbReference type="EMBL" id="KIW64156.1"/>
    </source>
</evidence>
<dbReference type="AlphaFoldDB" id="A0A0D2CG70"/>
<reference evidence="8 9" key="1">
    <citation type="submission" date="2015-01" db="EMBL/GenBank/DDBJ databases">
        <title>The Genome Sequence of Capronia semiimmersa CBS27337.</title>
        <authorList>
            <consortium name="The Broad Institute Genomics Platform"/>
            <person name="Cuomo C."/>
            <person name="de Hoog S."/>
            <person name="Gorbushina A."/>
            <person name="Stielow B."/>
            <person name="Teixiera M."/>
            <person name="Abouelleil A."/>
            <person name="Chapman S.B."/>
            <person name="Priest M."/>
            <person name="Young S.K."/>
            <person name="Wortman J."/>
            <person name="Nusbaum C."/>
            <person name="Birren B."/>
        </authorList>
    </citation>
    <scope>NUCLEOTIDE SEQUENCE [LARGE SCALE GENOMIC DNA]</scope>
    <source>
        <strain evidence="8 9">CBS 27337</strain>
    </source>
</reference>
<dbReference type="Gene3D" id="1.20.1250.20">
    <property type="entry name" value="MFS general substrate transporter like domains"/>
    <property type="match status" value="1"/>
</dbReference>
<feature type="transmembrane region" description="Helical" evidence="6">
    <location>
        <begin position="90"/>
        <end position="112"/>
    </location>
</feature>
<evidence type="ECO:0000256" key="4">
    <source>
        <dbReference type="ARBA" id="ARBA00022989"/>
    </source>
</evidence>
<dbReference type="Proteomes" id="UP000054266">
    <property type="component" value="Unassembled WGS sequence"/>
</dbReference>
<feature type="transmembrane region" description="Helical" evidence="6">
    <location>
        <begin position="256"/>
        <end position="275"/>
    </location>
</feature>
<keyword evidence="3 6" id="KW-0812">Transmembrane</keyword>
<feature type="transmembrane region" description="Helical" evidence="6">
    <location>
        <begin position="364"/>
        <end position="385"/>
    </location>
</feature>
<feature type="transmembrane region" description="Helical" evidence="6">
    <location>
        <begin position="438"/>
        <end position="457"/>
    </location>
</feature>
<dbReference type="InterPro" id="IPR036259">
    <property type="entry name" value="MFS_trans_sf"/>
</dbReference>